<proteinExistence type="predicted"/>
<dbReference type="EMBL" id="VICG01000010">
    <property type="protein sequence ID" value="KAA8568212.1"/>
    <property type="molecule type" value="Genomic_DNA"/>
</dbReference>
<accession>A0A5M9JK65</accession>
<feature type="region of interest" description="Disordered" evidence="1">
    <location>
        <begin position="1"/>
        <end position="28"/>
    </location>
</feature>
<reference evidence="2 3" key="1">
    <citation type="submission" date="2019-06" db="EMBL/GenBank/DDBJ databases">
        <title>Genome Sequence of the Brown Rot Fungal Pathogen Monilinia fructicola.</title>
        <authorList>
            <person name="De Miccolis Angelini R.M."/>
            <person name="Landi L."/>
            <person name="Abate D."/>
            <person name="Pollastro S."/>
            <person name="Romanazzi G."/>
            <person name="Faretra F."/>
        </authorList>
    </citation>
    <scope>NUCLEOTIDE SEQUENCE [LARGE SCALE GENOMIC DNA]</scope>
    <source>
        <strain evidence="2 3">Mfrc123</strain>
    </source>
</reference>
<dbReference type="AlphaFoldDB" id="A0A5M9JK65"/>
<evidence type="ECO:0000313" key="3">
    <source>
        <dbReference type="Proteomes" id="UP000322873"/>
    </source>
</evidence>
<gene>
    <name evidence="2" type="ORF">EYC84_008600</name>
</gene>
<evidence type="ECO:0000256" key="1">
    <source>
        <dbReference type="SAM" id="MobiDB-lite"/>
    </source>
</evidence>
<evidence type="ECO:0000313" key="2">
    <source>
        <dbReference type="EMBL" id="KAA8568212.1"/>
    </source>
</evidence>
<comment type="caution">
    <text evidence="2">The sequence shown here is derived from an EMBL/GenBank/DDBJ whole genome shotgun (WGS) entry which is preliminary data.</text>
</comment>
<keyword evidence="3" id="KW-1185">Reference proteome</keyword>
<dbReference type="Proteomes" id="UP000322873">
    <property type="component" value="Unassembled WGS sequence"/>
</dbReference>
<name>A0A5M9JK65_MONFR</name>
<feature type="compositionally biased region" description="Pro residues" evidence="1">
    <location>
        <begin position="1"/>
        <end position="11"/>
    </location>
</feature>
<sequence length="156" mass="18544">MSTPPFSPLFHPPEHNNTKHHSASFDINTPHHHRHFEASFERDSDRHHKHKHTEVNIELPRREHNHHHHHHRRHRKQIINRSVIINRPNIIERISVSQRVRNLVVTNTPNLVLSLSSLSSKESHRNSNRFRRASIPFPNSTHYKEDPVIDPHISCF</sequence>
<organism evidence="2 3">
    <name type="scientific">Monilinia fructicola</name>
    <name type="common">Brown rot fungus</name>
    <name type="synonym">Ciboria fructicola</name>
    <dbReference type="NCBI Taxonomy" id="38448"/>
    <lineage>
        <taxon>Eukaryota</taxon>
        <taxon>Fungi</taxon>
        <taxon>Dikarya</taxon>
        <taxon>Ascomycota</taxon>
        <taxon>Pezizomycotina</taxon>
        <taxon>Leotiomycetes</taxon>
        <taxon>Helotiales</taxon>
        <taxon>Sclerotiniaceae</taxon>
        <taxon>Monilinia</taxon>
    </lineage>
</organism>
<protein>
    <submittedName>
        <fullName evidence="2">Uncharacterized protein</fullName>
    </submittedName>
</protein>